<evidence type="ECO:0000313" key="1">
    <source>
        <dbReference type="EMBL" id="EGZ20359.1"/>
    </source>
</evidence>
<dbReference type="Proteomes" id="UP000002640">
    <property type="component" value="Unassembled WGS sequence"/>
</dbReference>
<accession>G4Z7F6</accession>
<protein>
    <submittedName>
        <fullName evidence="1">Uncharacterized protein</fullName>
    </submittedName>
</protein>
<dbReference type="RefSeq" id="XP_009523076.1">
    <property type="nucleotide sequence ID" value="XM_009524781.1"/>
</dbReference>
<gene>
    <name evidence="1" type="ORF">PHYSODRAFT_246040</name>
</gene>
<dbReference type="AlphaFoldDB" id="G4Z7F6"/>
<evidence type="ECO:0000313" key="2">
    <source>
        <dbReference type="Proteomes" id="UP000002640"/>
    </source>
</evidence>
<dbReference type="EMBL" id="JH159153">
    <property type="protein sequence ID" value="EGZ20359.1"/>
    <property type="molecule type" value="Genomic_DNA"/>
</dbReference>
<keyword evidence="2" id="KW-1185">Reference proteome</keyword>
<reference evidence="1 2" key="1">
    <citation type="journal article" date="2006" name="Science">
        <title>Phytophthora genome sequences uncover evolutionary origins and mechanisms of pathogenesis.</title>
        <authorList>
            <person name="Tyler B.M."/>
            <person name="Tripathy S."/>
            <person name="Zhang X."/>
            <person name="Dehal P."/>
            <person name="Jiang R.H."/>
            <person name="Aerts A."/>
            <person name="Arredondo F.D."/>
            <person name="Baxter L."/>
            <person name="Bensasson D."/>
            <person name="Beynon J.L."/>
            <person name="Chapman J."/>
            <person name="Damasceno C.M."/>
            <person name="Dorrance A.E."/>
            <person name="Dou D."/>
            <person name="Dickerman A.W."/>
            <person name="Dubchak I.L."/>
            <person name="Garbelotto M."/>
            <person name="Gijzen M."/>
            <person name="Gordon S.G."/>
            <person name="Govers F."/>
            <person name="Grunwald N.J."/>
            <person name="Huang W."/>
            <person name="Ivors K.L."/>
            <person name="Jones R.W."/>
            <person name="Kamoun S."/>
            <person name="Krampis K."/>
            <person name="Lamour K.H."/>
            <person name="Lee M.K."/>
            <person name="McDonald W.H."/>
            <person name="Medina M."/>
            <person name="Meijer H.J."/>
            <person name="Nordberg E.K."/>
            <person name="Maclean D.J."/>
            <person name="Ospina-Giraldo M.D."/>
            <person name="Morris P.F."/>
            <person name="Phuntumart V."/>
            <person name="Putnam N.H."/>
            <person name="Rash S."/>
            <person name="Rose J.K."/>
            <person name="Sakihama Y."/>
            <person name="Salamov A.A."/>
            <person name="Savidor A."/>
            <person name="Scheuring C.F."/>
            <person name="Smith B.M."/>
            <person name="Sobral B.W."/>
            <person name="Terry A."/>
            <person name="Torto-Alalibo T.A."/>
            <person name="Win J."/>
            <person name="Xu Z."/>
            <person name="Zhang H."/>
            <person name="Grigoriev I.V."/>
            <person name="Rokhsar D.S."/>
            <person name="Boore J.L."/>
        </authorList>
    </citation>
    <scope>NUCLEOTIDE SEQUENCE [LARGE SCALE GENOMIC DNA]</scope>
    <source>
        <strain evidence="1 2">P6497</strain>
    </source>
</reference>
<organism evidence="1 2">
    <name type="scientific">Phytophthora sojae (strain P6497)</name>
    <name type="common">Soybean stem and root rot agent</name>
    <name type="synonym">Phytophthora megasperma f. sp. glycines</name>
    <dbReference type="NCBI Taxonomy" id="1094619"/>
    <lineage>
        <taxon>Eukaryota</taxon>
        <taxon>Sar</taxon>
        <taxon>Stramenopiles</taxon>
        <taxon>Oomycota</taxon>
        <taxon>Peronosporomycetes</taxon>
        <taxon>Peronosporales</taxon>
        <taxon>Peronosporaceae</taxon>
        <taxon>Phytophthora</taxon>
    </lineage>
</organism>
<dbReference type="KEGG" id="psoj:PHYSODRAFT_246040"/>
<sequence>MLSLPHSTDAENSVVVFWDKANFAGNAVQVRRAFMGQTCYNDNVGKPSSITWKNLPTTGRFEGKSKIAFYSERSCKGIVKAWFTTGKDFPTNLALDGLNDNVKSFMLWQINEEPRVYQD</sequence>
<dbReference type="OMA" id="FYSERSC"/>
<name>G4Z7F6_PHYSP</name>
<dbReference type="GeneID" id="20637548"/>
<dbReference type="InParanoid" id="G4Z7F6"/>
<proteinExistence type="predicted"/>